<keyword evidence="1" id="KW-1133">Transmembrane helix</keyword>
<dbReference type="Proteomes" id="UP000214746">
    <property type="component" value="Unassembled WGS sequence"/>
</dbReference>
<name>A0A2W1N3T9_PAEXE</name>
<gene>
    <name evidence="2" type="ORF">CBW46_020825</name>
</gene>
<organism evidence="2 3">
    <name type="scientific">Paenibacillus xerothermodurans</name>
    <dbReference type="NCBI Taxonomy" id="1977292"/>
    <lineage>
        <taxon>Bacteria</taxon>
        <taxon>Bacillati</taxon>
        <taxon>Bacillota</taxon>
        <taxon>Bacilli</taxon>
        <taxon>Bacillales</taxon>
        <taxon>Paenibacillaceae</taxon>
        <taxon>Paenibacillus</taxon>
    </lineage>
</organism>
<accession>A0A2W1N3T9</accession>
<protein>
    <submittedName>
        <fullName evidence="2">DUF998 domain-containing protein</fullName>
    </submittedName>
</protein>
<proteinExistence type="predicted"/>
<feature type="transmembrane region" description="Helical" evidence="1">
    <location>
        <begin position="99"/>
        <end position="119"/>
    </location>
</feature>
<feature type="transmembrane region" description="Helical" evidence="1">
    <location>
        <begin position="66"/>
        <end position="87"/>
    </location>
</feature>
<keyword evidence="1" id="KW-0472">Membrane</keyword>
<dbReference type="EMBL" id="NHRJ02000025">
    <property type="protein sequence ID" value="PZE19007.1"/>
    <property type="molecule type" value="Genomic_DNA"/>
</dbReference>
<dbReference type="RefSeq" id="WP_089201876.1">
    <property type="nucleotide sequence ID" value="NZ_NHRJ02000025.1"/>
</dbReference>
<comment type="caution">
    <text evidence="2">The sequence shown here is derived from an EMBL/GenBank/DDBJ whole genome shotgun (WGS) entry which is preliminary data.</text>
</comment>
<dbReference type="InterPro" id="IPR009339">
    <property type="entry name" value="DUF998"/>
</dbReference>
<evidence type="ECO:0000313" key="3">
    <source>
        <dbReference type="Proteomes" id="UP000214746"/>
    </source>
</evidence>
<feature type="transmembrane region" description="Helical" evidence="1">
    <location>
        <begin position="139"/>
        <end position="162"/>
    </location>
</feature>
<evidence type="ECO:0000313" key="2">
    <source>
        <dbReference type="EMBL" id="PZE19007.1"/>
    </source>
</evidence>
<sequence length="218" mass="23260">MSDASLSRTTNDFLTESTIKWSKRLLSCGIIAGPLYIILGLIQMNIRDGFDIRRHALSLLSNGNLGWIQISNFILSGLLILACAFGIRKVMYSGRGRTWGPLLVGVYGLGVIAGGLFIADPALGFPPGTPEGPPVTVSWHGSFHFILGGLGFFSLIAACFVFARRFFSLGQQGWAVYSIITGGLFLAAFIGIASGTSNEGINVAFGVAVVLGWLWISL</sequence>
<keyword evidence="1" id="KW-0812">Transmembrane</keyword>
<feature type="transmembrane region" description="Helical" evidence="1">
    <location>
        <begin position="25"/>
        <end position="46"/>
    </location>
</feature>
<dbReference type="AlphaFoldDB" id="A0A2W1N3T9"/>
<keyword evidence="3" id="KW-1185">Reference proteome</keyword>
<feature type="transmembrane region" description="Helical" evidence="1">
    <location>
        <begin position="174"/>
        <end position="194"/>
    </location>
</feature>
<dbReference type="OrthoDB" id="2608234at2"/>
<evidence type="ECO:0000256" key="1">
    <source>
        <dbReference type="SAM" id="Phobius"/>
    </source>
</evidence>
<reference evidence="2" key="1">
    <citation type="submission" date="2018-06" db="EMBL/GenBank/DDBJ databases">
        <title>Paenibacillus xerothermodurans sp. nov. an extremely dry heat resistant spore forming bacterium isolated from the soil of Cape Canaveral, Florida.</title>
        <authorList>
            <person name="Seuylemezian A."/>
            <person name="Kaur N."/>
            <person name="Patil P."/>
            <person name="Patil P."/>
            <person name="Mayilraj S."/>
            <person name="Vaishampayan P."/>
        </authorList>
    </citation>
    <scope>NUCLEOTIDE SEQUENCE [LARGE SCALE GENOMIC DNA]</scope>
    <source>
        <strain evidence="2">ATCC 27380</strain>
    </source>
</reference>
<feature type="transmembrane region" description="Helical" evidence="1">
    <location>
        <begin position="200"/>
        <end position="216"/>
    </location>
</feature>
<dbReference type="Pfam" id="PF06197">
    <property type="entry name" value="DUF998"/>
    <property type="match status" value="1"/>
</dbReference>